<name>A0ABU1RQJ4_9GAMM</name>
<dbReference type="EMBL" id="JAVDTT010000001">
    <property type="protein sequence ID" value="MDR6840585.1"/>
    <property type="molecule type" value="Genomic_DNA"/>
</dbReference>
<keyword evidence="1" id="KW-0732">Signal</keyword>
<protein>
    <submittedName>
        <fullName evidence="2">Uncharacterized protein</fullName>
    </submittedName>
</protein>
<feature type="chain" id="PRO_5047336381" evidence="1">
    <location>
        <begin position="25"/>
        <end position="209"/>
    </location>
</feature>
<dbReference type="Proteomes" id="UP001254759">
    <property type="component" value="Unassembled WGS sequence"/>
</dbReference>
<keyword evidence="3" id="KW-1185">Reference proteome</keyword>
<evidence type="ECO:0000313" key="2">
    <source>
        <dbReference type="EMBL" id="MDR6840585.1"/>
    </source>
</evidence>
<comment type="caution">
    <text evidence="2">The sequence shown here is derived from an EMBL/GenBank/DDBJ whole genome shotgun (WGS) entry which is preliminary data.</text>
</comment>
<gene>
    <name evidence="2" type="ORF">J2W94_000849</name>
</gene>
<sequence>MQNRSSNKTLLGASLYACACLATAQTPVGKPAIAAAAPITAPPIALPSPAVSAGADALADALTCRISYERYPGLMQEIRDEREDDFSQAYRQLSQPMLDVYRLEEPISAWGNESDVIVIAPNRVMMAVSGSLDAVTAQLEHALEQSSESPLSGALDDQHALVIFNAEAPGLEGMVLLGCEYRIPDISLLENPDDAWRKPPAVPASPTKP</sequence>
<reference evidence="2 3" key="1">
    <citation type="submission" date="2023-07" db="EMBL/GenBank/DDBJ databases">
        <title>Sorghum-associated microbial communities from plants grown in Nebraska, USA.</title>
        <authorList>
            <person name="Schachtman D."/>
        </authorList>
    </citation>
    <scope>NUCLEOTIDE SEQUENCE [LARGE SCALE GENOMIC DNA]</scope>
    <source>
        <strain evidence="2 3">BE107</strain>
    </source>
</reference>
<proteinExistence type="predicted"/>
<evidence type="ECO:0000313" key="3">
    <source>
        <dbReference type="Proteomes" id="UP001254759"/>
    </source>
</evidence>
<feature type="signal peptide" evidence="1">
    <location>
        <begin position="1"/>
        <end position="24"/>
    </location>
</feature>
<dbReference type="RefSeq" id="WP_310090484.1">
    <property type="nucleotide sequence ID" value="NZ_JAVDTT010000001.1"/>
</dbReference>
<evidence type="ECO:0000256" key="1">
    <source>
        <dbReference type="SAM" id="SignalP"/>
    </source>
</evidence>
<organism evidence="2 3">
    <name type="scientific">Pseudoxanthomonas sacheonensis</name>
    <dbReference type="NCBI Taxonomy" id="443615"/>
    <lineage>
        <taxon>Bacteria</taxon>
        <taxon>Pseudomonadati</taxon>
        <taxon>Pseudomonadota</taxon>
        <taxon>Gammaproteobacteria</taxon>
        <taxon>Lysobacterales</taxon>
        <taxon>Lysobacteraceae</taxon>
        <taxon>Pseudoxanthomonas</taxon>
    </lineage>
</organism>
<accession>A0ABU1RQJ4</accession>